<accession>R4FQI1</accession>
<dbReference type="PROSITE" id="PS51465">
    <property type="entry name" value="KAZAL_2"/>
    <property type="match status" value="1"/>
</dbReference>
<feature type="domain" description="Kazal-like" evidence="2">
    <location>
        <begin position="22"/>
        <end position="79"/>
    </location>
</feature>
<keyword evidence="1" id="KW-0732">Signal</keyword>
<dbReference type="InterPro" id="IPR002350">
    <property type="entry name" value="Kazal_dom"/>
</dbReference>
<dbReference type="Gene3D" id="3.30.60.30">
    <property type="match status" value="1"/>
</dbReference>
<evidence type="ECO:0000259" key="2">
    <source>
        <dbReference type="PROSITE" id="PS51465"/>
    </source>
</evidence>
<protein>
    <submittedName>
        <fullName evidence="3">Putative kazal-type proteinase inhibitor</fullName>
    </submittedName>
</protein>
<evidence type="ECO:0000256" key="1">
    <source>
        <dbReference type="SAM" id="SignalP"/>
    </source>
</evidence>
<dbReference type="EMBL" id="GAHY01000384">
    <property type="protein sequence ID" value="JAA77126.1"/>
    <property type="molecule type" value="mRNA"/>
</dbReference>
<name>R4FQI1_RHOPR</name>
<proteinExistence type="evidence at transcript level"/>
<dbReference type="VEuPathDB" id="VectorBase:RPRC014212"/>
<evidence type="ECO:0000313" key="3">
    <source>
        <dbReference type="EMBL" id="JAA77126.1"/>
    </source>
</evidence>
<feature type="signal peptide" evidence="1">
    <location>
        <begin position="1"/>
        <end position="19"/>
    </location>
</feature>
<feature type="chain" id="PRO_5004365168" evidence="1">
    <location>
        <begin position="20"/>
        <end position="87"/>
    </location>
</feature>
<dbReference type="CDD" id="cd00104">
    <property type="entry name" value="KAZAL_FS"/>
    <property type="match status" value="1"/>
</dbReference>
<dbReference type="SUPFAM" id="SSF100895">
    <property type="entry name" value="Kazal-type serine protease inhibitors"/>
    <property type="match status" value="1"/>
</dbReference>
<sequence length="87" mass="9889">MNMMLLFLVSISIFTYSLGSEIQPKSECNKFCPAIYMPICAFSSRTSEFRTFGNSCEMGNENCECNNIWRQVAGCKCNDIQRPIPID</sequence>
<organism evidence="3">
    <name type="scientific">Rhodnius prolixus</name>
    <name type="common">Triatomid bug</name>
    <dbReference type="NCBI Taxonomy" id="13249"/>
    <lineage>
        <taxon>Eukaryota</taxon>
        <taxon>Metazoa</taxon>
        <taxon>Ecdysozoa</taxon>
        <taxon>Arthropoda</taxon>
        <taxon>Hexapoda</taxon>
        <taxon>Insecta</taxon>
        <taxon>Pterygota</taxon>
        <taxon>Neoptera</taxon>
        <taxon>Paraneoptera</taxon>
        <taxon>Hemiptera</taxon>
        <taxon>Heteroptera</taxon>
        <taxon>Panheteroptera</taxon>
        <taxon>Cimicomorpha</taxon>
        <taxon>Reduviidae</taxon>
        <taxon>Triatominae</taxon>
        <taxon>Rhodnius</taxon>
    </lineage>
</organism>
<dbReference type="InterPro" id="IPR036058">
    <property type="entry name" value="Kazal_dom_sf"/>
</dbReference>
<reference evidence="3" key="1">
    <citation type="submission" date="2013-04" db="EMBL/GenBank/DDBJ databases">
        <title>An insight into the transcriptome of the digestive tract of the blood sucking bug, Rhodnius prolixus.</title>
        <authorList>
            <person name="Ribeiro J.M.C."/>
            <person name="Genta F.A."/>
            <person name="Sorgine M.H.F."/>
            <person name="Paiva-Silva G.O."/>
            <person name="Majerowicz D."/>
            <person name="Medeiros M."/>
            <person name="Koerich L."/>
            <person name="Terra W.R."/>
            <person name="Ferreira C."/>
            <person name="Pimentel A.C."/>
            <person name="Bisch P.M."/>
            <person name="Diniz M.M.P."/>
            <person name="Nascimento R."/>
            <person name="Salmon D."/>
            <person name="Silber A.M."/>
            <person name="Alves M."/>
            <person name="Oliveira M.F."/>
            <person name="Gondim K.C."/>
            <person name="Silva Neto M.A.C."/>
            <person name="Atella G.C."/>
            <person name="Araujo H."/>
            <person name="Dias F.S."/>
            <person name="Polycarpo C.R."/>
            <person name="Fampa P."/>
            <person name="Melo A.C."/>
            <person name="Tanaka A.S."/>
            <person name="Balczun C."/>
            <person name="Oliveira J.H.M."/>
            <person name="Goncalves R."/>
            <person name="Lazoski C."/>
            <person name="Pereira M.A."/>
            <person name="Rivera-Pomar R."/>
            <person name="Diambra L."/>
            <person name="Schaub G.A."/>
            <person name="Garcia E.S."/>
            <person name="Azambuja P."/>
            <person name="Braz G.R.C."/>
            <person name="Oliveira P.L."/>
        </authorList>
    </citation>
    <scope>NUCLEOTIDE SEQUENCE</scope>
</reference>
<dbReference type="AlphaFoldDB" id="R4FQI1"/>